<proteinExistence type="predicted"/>
<evidence type="ECO:0000256" key="4">
    <source>
        <dbReference type="ARBA" id="ARBA00023136"/>
    </source>
</evidence>
<evidence type="ECO:0000256" key="3">
    <source>
        <dbReference type="ARBA" id="ARBA00022989"/>
    </source>
</evidence>
<feature type="transmembrane region" description="Helical" evidence="5">
    <location>
        <begin position="7"/>
        <end position="30"/>
    </location>
</feature>
<dbReference type="CDD" id="cd01949">
    <property type="entry name" value="GGDEF"/>
    <property type="match status" value="1"/>
</dbReference>
<sequence length="451" mass="50946">MIIRKRVAAVIIIVFLAGLFLVWGLANWVVVLTEERLKQDANDNLRSEVLLAKSKLESALFRDVFLVDSLATLFNIDPQASSDNFHEISTRLLDRAENVRNVGMAPNDIVEKNYPIEGNEKAIGLDFRTVPSQYETVQAARRSEDIYIAGPLELFQGGQAIIARVPVFTDYPANKDYWGSLSVVIDYKSLMSSAGIFQIKNADIAIRGRNGTGREGEIFEGTAETFQKADYQGVVIIPNGEWWIAAKFESNLTQEQNYLMELERWSLIGIYILLFFSVFVLWTFYRAERHRANEDVLTRLYNRRFALRYLHRLLSENYRSSSFCVLAIDLNGFKEINDTHGHDAGDEMLKLVANGLEAAVRASDIVARMGGDEFLVILNRCRNQKQVDGIIEKIRNFVESQSVQAQGVTLYPSLSIGCACSSEIGQNKAALLKLADERMYENKLSIKKTQS</sequence>
<name>A0A432Y1E1_9GAMM</name>
<organism evidence="8 9">
    <name type="scientific">Pseudidiomarina halophila</name>
    <dbReference type="NCBI Taxonomy" id="1449799"/>
    <lineage>
        <taxon>Bacteria</taxon>
        <taxon>Pseudomonadati</taxon>
        <taxon>Pseudomonadota</taxon>
        <taxon>Gammaproteobacteria</taxon>
        <taxon>Alteromonadales</taxon>
        <taxon>Idiomarinaceae</taxon>
        <taxon>Pseudidiomarina</taxon>
    </lineage>
</organism>
<dbReference type="InterPro" id="IPR029787">
    <property type="entry name" value="Nucleotide_cyclase"/>
</dbReference>
<evidence type="ECO:0000256" key="2">
    <source>
        <dbReference type="ARBA" id="ARBA00022692"/>
    </source>
</evidence>
<evidence type="ECO:0000256" key="5">
    <source>
        <dbReference type="SAM" id="Phobius"/>
    </source>
</evidence>
<dbReference type="AlphaFoldDB" id="A0A432Y1E1"/>
<feature type="domain" description="GGDEF" evidence="7">
    <location>
        <begin position="321"/>
        <end position="451"/>
    </location>
</feature>
<evidence type="ECO:0008006" key="10">
    <source>
        <dbReference type="Google" id="ProtNLM"/>
    </source>
</evidence>
<evidence type="ECO:0000259" key="6">
    <source>
        <dbReference type="PROSITE" id="PS50839"/>
    </source>
</evidence>
<dbReference type="PROSITE" id="PS50839">
    <property type="entry name" value="CHASE"/>
    <property type="match status" value="1"/>
</dbReference>
<comment type="caution">
    <text evidence="8">The sequence shown here is derived from an EMBL/GenBank/DDBJ whole genome shotgun (WGS) entry which is preliminary data.</text>
</comment>
<dbReference type="GO" id="GO:0003824">
    <property type="term" value="F:catalytic activity"/>
    <property type="evidence" value="ECO:0007669"/>
    <property type="project" value="UniProtKB-ARBA"/>
</dbReference>
<dbReference type="InterPro" id="IPR006189">
    <property type="entry name" value="CHASE_dom"/>
</dbReference>
<keyword evidence="4 5" id="KW-0472">Membrane</keyword>
<dbReference type="GO" id="GO:0016020">
    <property type="term" value="C:membrane"/>
    <property type="evidence" value="ECO:0007669"/>
    <property type="project" value="UniProtKB-SubCell"/>
</dbReference>
<dbReference type="SUPFAM" id="SSF55073">
    <property type="entry name" value="Nucleotide cyclase"/>
    <property type="match status" value="1"/>
</dbReference>
<keyword evidence="3 5" id="KW-1133">Transmembrane helix</keyword>
<dbReference type="Gene3D" id="3.30.70.270">
    <property type="match status" value="1"/>
</dbReference>
<dbReference type="InterPro" id="IPR000160">
    <property type="entry name" value="GGDEF_dom"/>
</dbReference>
<dbReference type="OrthoDB" id="9812260at2"/>
<dbReference type="GO" id="GO:0007165">
    <property type="term" value="P:signal transduction"/>
    <property type="evidence" value="ECO:0007669"/>
    <property type="project" value="UniProtKB-ARBA"/>
</dbReference>
<evidence type="ECO:0000256" key="1">
    <source>
        <dbReference type="ARBA" id="ARBA00004370"/>
    </source>
</evidence>
<dbReference type="SMART" id="SM01079">
    <property type="entry name" value="CHASE"/>
    <property type="match status" value="1"/>
</dbReference>
<gene>
    <name evidence="8" type="ORF">CWI69_05030</name>
</gene>
<dbReference type="PROSITE" id="PS50887">
    <property type="entry name" value="GGDEF"/>
    <property type="match status" value="1"/>
</dbReference>
<dbReference type="Pfam" id="PF03924">
    <property type="entry name" value="CHASE"/>
    <property type="match status" value="1"/>
</dbReference>
<dbReference type="Gene3D" id="3.30.450.350">
    <property type="entry name" value="CHASE domain"/>
    <property type="match status" value="1"/>
</dbReference>
<dbReference type="SMART" id="SM00267">
    <property type="entry name" value="GGDEF"/>
    <property type="match status" value="1"/>
</dbReference>
<dbReference type="NCBIfam" id="TIGR00254">
    <property type="entry name" value="GGDEF"/>
    <property type="match status" value="1"/>
</dbReference>
<reference evidence="9" key="1">
    <citation type="journal article" date="2018" name="Front. Microbiol.">
        <title>Genome-Based Analysis Reveals the Taxonomy and Diversity of the Family Idiomarinaceae.</title>
        <authorList>
            <person name="Liu Y."/>
            <person name="Lai Q."/>
            <person name="Shao Z."/>
        </authorList>
    </citation>
    <scope>NUCLEOTIDE SEQUENCE [LARGE SCALE GENOMIC DNA]</scope>
    <source>
        <strain evidence="9">BH195</strain>
    </source>
</reference>
<protein>
    <recommendedName>
        <fullName evidence="10">Sensor domain-containing diguanylate cyclase</fullName>
    </recommendedName>
</protein>
<dbReference type="InterPro" id="IPR052163">
    <property type="entry name" value="DGC-Regulatory_Protein"/>
</dbReference>
<dbReference type="InterPro" id="IPR042240">
    <property type="entry name" value="CHASE_sf"/>
</dbReference>
<dbReference type="InterPro" id="IPR043128">
    <property type="entry name" value="Rev_trsase/Diguanyl_cyclase"/>
</dbReference>
<comment type="subcellular location">
    <subcellularLocation>
        <location evidence="1">Membrane</location>
    </subcellularLocation>
</comment>
<evidence type="ECO:0000313" key="8">
    <source>
        <dbReference type="EMBL" id="RUO54770.1"/>
    </source>
</evidence>
<evidence type="ECO:0000313" key="9">
    <source>
        <dbReference type="Proteomes" id="UP000287198"/>
    </source>
</evidence>
<evidence type="ECO:0000259" key="7">
    <source>
        <dbReference type="PROSITE" id="PS50887"/>
    </source>
</evidence>
<feature type="transmembrane region" description="Helical" evidence="5">
    <location>
        <begin position="265"/>
        <end position="285"/>
    </location>
</feature>
<keyword evidence="2 5" id="KW-0812">Transmembrane</keyword>
<dbReference type="EMBL" id="PIPW01000001">
    <property type="protein sequence ID" value="RUO54770.1"/>
    <property type="molecule type" value="Genomic_DNA"/>
</dbReference>
<accession>A0A432Y1E1</accession>
<feature type="domain" description="CHASE" evidence="6">
    <location>
        <begin position="114"/>
        <end position="199"/>
    </location>
</feature>
<dbReference type="Proteomes" id="UP000287198">
    <property type="component" value="Unassembled WGS sequence"/>
</dbReference>
<dbReference type="PANTHER" id="PTHR46663">
    <property type="entry name" value="DIGUANYLATE CYCLASE DGCT-RELATED"/>
    <property type="match status" value="1"/>
</dbReference>
<keyword evidence="9" id="KW-1185">Reference proteome</keyword>
<dbReference type="Pfam" id="PF00990">
    <property type="entry name" value="GGDEF"/>
    <property type="match status" value="1"/>
</dbReference>
<dbReference type="PANTHER" id="PTHR46663:SF2">
    <property type="entry name" value="GGDEF DOMAIN-CONTAINING PROTEIN"/>
    <property type="match status" value="1"/>
</dbReference>
<dbReference type="RefSeq" id="WP_126762451.1">
    <property type="nucleotide sequence ID" value="NZ_JBHLTZ010000004.1"/>
</dbReference>